<gene>
    <name evidence="2" type="ORF">EJD97_011534</name>
</gene>
<accession>A0A6N2BHU6</accession>
<organism evidence="2">
    <name type="scientific">Solanum chilense</name>
    <name type="common">Tomato</name>
    <name type="synonym">Lycopersicon chilense</name>
    <dbReference type="NCBI Taxonomy" id="4083"/>
    <lineage>
        <taxon>Eukaryota</taxon>
        <taxon>Viridiplantae</taxon>
        <taxon>Streptophyta</taxon>
        <taxon>Embryophyta</taxon>
        <taxon>Tracheophyta</taxon>
        <taxon>Spermatophyta</taxon>
        <taxon>Magnoliopsida</taxon>
        <taxon>eudicotyledons</taxon>
        <taxon>Gunneridae</taxon>
        <taxon>Pentapetalae</taxon>
        <taxon>asterids</taxon>
        <taxon>lamiids</taxon>
        <taxon>Solanales</taxon>
        <taxon>Solanaceae</taxon>
        <taxon>Solanoideae</taxon>
        <taxon>Solaneae</taxon>
        <taxon>Solanum</taxon>
        <taxon>Solanum subgen. Lycopersicon</taxon>
    </lineage>
</organism>
<protein>
    <submittedName>
        <fullName evidence="2">Uncharacterized protein</fullName>
    </submittedName>
</protein>
<feature type="region of interest" description="Disordered" evidence="1">
    <location>
        <begin position="1"/>
        <end position="49"/>
    </location>
</feature>
<sequence length="134" mass="14720">MNTLRTGARRLDEEIANAGVSPQGNQVPPLEEGANDDQDPVNPPPLKDGDIRDAFLQMAQDITTQAQAVTTQTPAMTTQANREVVPRENQHVGTMASRLRDFTRINPPTTMGPKLRKTPKSSLMKPTRSSMLWG</sequence>
<evidence type="ECO:0000313" key="2">
    <source>
        <dbReference type="EMBL" id="TMW93528.1"/>
    </source>
</evidence>
<feature type="region of interest" description="Disordered" evidence="1">
    <location>
        <begin position="68"/>
        <end position="134"/>
    </location>
</feature>
<name>A0A6N2BHU6_SOLCI</name>
<reference evidence="2" key="1">
    <citation type="submission" date="2019-05" db="EMBL/GenBank/DDBJ databases">
        <title>The de novo reference genome and transcriptome assemblies of the wild tomato species Solanum chilense.</title>
        <authorList>
            <person name="Stam R."/>
            <person name="Nosenko T."/>
            <person name="Hoerger A.C."/>
            <person name="Stephan W."/>
            <person name="Seidel M.A."/>
            <person name="Kuhn J.M.M."/>
            <person name="Haberer G."/>
            <person name="Tellier A."/>
        </authorList>
    </citation>
    <scope>NUCLEOTIDE SEQUENCE</scope>
    <source>
        <tissue evidence="2">Mature leaves</tissue>
    </source>
</reference>
<dbReference type="EMBL" id="RXGB01002938">
    <property type="protein sequence ID" value="TMW93528.1"/>
    <property type="molecule type" value="Genomic_DNA"/>
</dbReference>
<dbReference type="AlphaFoldDB" id="A0A6N2BHU6"/>
<evidence type="ECO:0000256" key="1">
    <source>
        <dbReference type="SAM" id="MobiDB-lite"/>
    </source>
</evidence>
<feature type="compositionally biased region" description="Low complexity" evidence="1">
    <location>
        <begin position="68"/>
        <end position="80"/>
    </location>
</feature>
<proteinExistence type="predicted"/>
<comment type="caution">
    <text evidence="2">The sequence shown here is derived from an EMBL/GenBank/DDBJ whole genome shotgun (WGS) entry which is preliminary data.</text>
</comment>